<dbReference type="InterPro" id="IPR050109">
    <property type="entry name" value="HTH-type_TetR-like_transc_reg"/>
</dbReference>
<comment type="caution">
    <text evidence="6">The sequence shown here is derived from an EMBL/GenBank/DDBJ whole genome shotgun (WGS) entry which is preliminary data.</text>
</comment>
<reference evidence="6" key="2">
    <citation type="submission" date="2013-06" db="EMBL/GenBank/DDBJ databases">
        <title>Draft genome sequence of Clostridium hylemonae (DSM 15053).</title>
        <authorList>
            <person name="Sudarsanam P."/>
            <person name="Ley R."/>
            <person name="Guruge J."/>
            <person name="Turnbaugh P.J."/>
            <person name="Mahowald M."/>
            <person name="Liep D."/>
            <person name="Gordon J."/>
        </authorList>
    </citation>
    <scope>NUCLEOTIDE SEQUENCE</scope>
    <source>
        <strain evidence="6">DSM 15053</strain>
    </source>
</reference>
<feature type="domain" description="HTH tetR-type" evidence="5">
    <location>
        <begin position="13"/>
        <end position="73"/>
    </location>
</feature>
<evidence type="ECO:0000256" key="4">
    <source>
        <dbReference type="PROSITE-ProRule" id="PRU00335"/>
    </source>
</evidence>
<dbReference type="PANTHER" id="PTHR30055">
    <property type="entry name" value="HTH-TYPE TRANSCRIPTIONAL REGULATOR RUTR"/>
    <property type="match status" value="1"/>
</dbReference>
<name>C0C059_9FIRM</name>
<evidence type="ECO:0000256" key="1">
    <source>
        <dbReference type="ARBA" id="ARBA00023015"/>
    </source>
</evidence>
<reference evidence="6" key="1">
    <citation type="submission" date="2009-02" db="EMBL/GenBank/DDBJ databases">
        <authorList>
            <person name="Fulton L."/>
            <person name="Clifton S."/>
            <person name="Fulton B."/>
            <person name="Xu J."/>
            <person name="Minx P."/>
            <person name="Pepin K.H."/>
            <person name="Johnson M."/>
            <person name="Bhonagiri V."/>
            <person name="Nash W.E."/>
            <person name="Mardis E.R."/>
            <person name="Wilson R.K."/>
        </authorList>
    </citation>
    <scope>NUCLEOTIDE SEQUENCE [LARGE SCALE GENOMIC DNA]</scope>
    <source>
        <strain evidence="6">DSM 15053</strain>
    </source>
</reference>
<dbReference type="PRINTS" id="PR00455">
    <property type="entry name" value="HTHTETR"/>
</dbReference>
<accession>C0C059</accession>
<dbReference type="SUPFAM" id="SSF46689">
    <property type="entry name" value="Homeodomain-like"/>
    <property type="match status" value="1"/>
</dbReference>
<keyword evidence="7" id="KW-1185">Reference proteome</keyword>
<dbReference type="HOGENOM" id="CLU_094919_1_0_9"/>
<dbReference type="eggNOG" id="COG1309">
    <property type="taxonomic scope" value="Bacteria"/>
</dbReference>
<dbReference type="STRING" id="553973.CLOHYLEM_05453"/>
<evidence type="ECO:0000256" key="3">
    <source>
        <dbReference type="ARBA" id="ARBA00023163"/>
    </source>
</evidence>
<dbReference type="GO" id="GO:0003700">
    <property type="term" value="F:DNA-binding transcription factor activity"/>
    <property type="evidence" value="ECO:0007669"/>
    <property type="project" value="TreeGrafter"/>
</dbReference>
<dbReference type="Pfam" id="PF00440">
    <property type="entry name" value="TetR_N"/>
    <property type="match status" value="1"/>
</dbReference>
<evidence type="ECO:0000256" key="2">
    <source>
        <dbReference type="ARBA" id="ARBA00023125"/>
    </source>
</evidence>
<sequence length="225" mass="26227">MTINVRNRELKRKRIMSYFISAAIEIIEQDGIGELSIRKVAEKAGYNSATLYHYFSSLEELTLFACAKCLNEYATELPSYLKQAKDMREQYLLNWECFCNHSFCHPDIYQVLFFSPAGAANLPAVFKMYHEIFPMERSDSAAEYEEMLMEGDFYKRDYIALERIIQEKGYDIPPEDAMAVIEMNILIFRGMLAKMKDTVRTLTVKDAVKRTVTYMEHTLHSYHIG</sequence>
<evidence type="ECO:0000313" key="6">
    <source>
        <dbReference type="EMBL" id="EEG74787.1"/>
    </source>
</evidence>
<dbReference type="GO" id="GO:0000976">
    <property type="term" value="F:transcription cis-regulatory region binding"/>
    <property type="evidence" value="ECO:0007669"/>
    <property type="project" value="TreeGrafter"/>
</dbReference>
<dbReference type="InterPro" id="IPR001647">
    <property type="entry name" value="HTH_TetR"/>
</dbReference>
<organism evidence="6 7">
    <name type="scientific">[Clostridium] hylemonae DSM 15053</name>
    <dbReference type="NCBI Taxonomy" id="553973"/>
    <lineage>
        <taxon>Bacteria</taxon>
        <taxon>Bacillati</taxon>
        <taxon>Bacillota</taxon>
        <taxon>Clostridia</taxon>
        <taxon>Lachnospirales</taxon>
        <taxon>Lachnospiraceae</taxon>
    </lineage>
</organism>
<protein>
    <submittedName>
        <fullName evidence="6">Transcriptional regulator, TetR family</fullName>
    </submittedName>
</protein>
<dbReference type="PANTHER" id="PTHR30055:SF234">
    <property type="entry name" value="HTH-TYPE TRANSCRIPTIONAL REGULATOR BETI"/>
    <property type="match status" value="1"/>
</dbReference>
<dbReference type="InterPro" id="IPR009057">
    <property type="entry name" value="Homeodomain-like_sf"/>
</dbReference>
<keyword evidence="3" id="KW-0804">Transcription</keyword>
<keyword evidence="1" id="KW-0805">Transcription regulation</keyword>
<dbReference type="EMBL" id="ABYI02000019">
    <property type="protein sequence ID" value="EEG74787.1"/>
    <property type="molecule type" value="Genomic_DNA"/>
</dbReference>
<evidence type="ECO:0000259" key="5">
    <source>
        <dbReference type="PROSITE" id="PS50977"/>
    </source>
</evidence>
<dbReference type="AlphaFoldDB" id="C0C059"/>
<keyword evidence="2 4" id="KW-0238">DNA-binding</keyword>
<dbReference type="PROSITE" id="PS50977">
    <property type="entry name" value="HTH_TETR_2"/>
    <property type="match status" value="1"/>
</dbReference>
<dbReference type="Gene3D" id="1.10.357.10">
    <property type="entry name" value="Tetracycline Repressor, domain 2"/>
    <property type="match status" value="1"/>
</dbReference>
<dbReference type="Proteomes" id="UP000004893">
    <property type="component" value="Unassembled WGS sequence"/>
</dbReference>
<feature type="DNA-binding region" description="H-T-H motif" evidence="4">
    <location>
        <begin position="36"/>
        <end position="55"/>
    </location>
</feature>
<proteinExistence type="predicted"/>
<evidence type="ECO:0000313" key="7">
    <source>
        <dbReference type="Proteomes" id="UP000004893"/>
    </source>
</evidence>
<dbReference type="RefSeq" id="WP_006442789.1">
    <property type="nucleotide sequence ID" value="NZ_GG657759.1"/>
</dbReference>
<gene>
    <name evidence="6" type="ORF">CLOHYLEM_05453</name>
</gene>